<dbReference type="AlphaFoldDB" id="A0A8X6QFF5"/>
<evidence type="ECO:0000313" key="2">
    <source>
        <dbReference type="EMBL" id="GFU11391.1"/>
    </source>
</evidence>
<gene>
    <name evidence="2" type="ORF">NPIL_264581</name>
</gene>
<organism evidence="2 3">
    <name type="scientific">Nephila pilipes</name>
    <name type="common">Giant wood spider</name>
    <name type="synonym">Nephila maculata</name>
    <dbReference type="NCBI Taxonomy" id="299642"/>
    <lineage>
        <taxon>Eukaryota</taxon>
        <taxon>Metazoa</taxon>
        <taxon>Ecdysozoa</taxon>
        <taxon>Arthropoda</taxon>
        <taxon>Chelicerata</taxon>
        <taxon>Arachnida</taxon>
        <taxon>Araneae</taxon>
        <taxon>Araneomorphae</taxon>
        <taxon>Entelegynae</taxon>
        <taxon>Araneoidea</taxon>
        <taxon>Nephilidae</taxon>
        <taxon>Nephila</taxon>
    </lineage>
</organism>
<feature type="region of interest" description="Disordered" evidence="1">
    <location>
        <begin position="64"/>
        <end position="91"/>
    </location>
</feature>
<keyword evidence="3" id="KW-1185">Reference proteome</keyword>
<comment type="caution">
    <text evidence="2">The sequence shown here is derived from an EMBL/GenBank/DDBJ whole genome shotgun (WGS) entry which is preliminary data.</text>
</comment>
<dbReference type="Proteomes" id="UP000887013">
    <property type="component" value="Unassembled WGS sequence"/>
</dbReference>
<accession>A0A8X6QFF5</accession>
<proteinExistence type="predicted"/>
<dbReference type="EMBL" id="BMAW01029302">
    <property type="protein sequence ID" value="GFU11391.1"/>
    <property type="molecule type" value="Genomic_DNA"/>
</dbReference>
<reference evidence="2" key="1">
    <citation type="submission" date="2020-08" db="EMBL/GenBank/DDBJ databases">
        <title>Multicomponent nature underlies the extraordinary mechanical properties of spider dragline silk.</title>
        <authorList>
            <person name="Kono N."/>
            <person name="Nakamura H."/>
            <person name="Mori M."/>
            <person name="Yoshida Y."/>
            <person name="Ohtoshi R."/>
            <person name="Malay A.D."/>
            <person name="Moran D.A.P."/>
            <person name="Tomita M."/>
            <person name="Numata K."/>
            <person name="Arakawa K."/>
        </authorList>
    </citation>
    <scope>NUCLEOTIDE SEQUENCE</scope>
</reference>
<name>A0A8X6QFF5_NEPPI</name>
<evidence type="ECO:0000256" key="1">
    <source>
        <dbReference type="SAM" id="MobiDB-lite"/>
    </source>
</evidence>
<evidence type="ECO:0000313" key="3">
    <source>
        <dbReference type="Proteomes" id="UP000887013"/>
    </source>
</evidence>
<protein>
    <submittedName>
        <fullName evidence="2">Uncharacterized protein</fullName>
    </submittedName>
</protein>
<sequence length="91" mass="10380">MRTSSINQLKGRANPIRISTQMEKHKLHKTDAASTLKRLRDSIKIGEVEKGVWPLPGQKYLKARKPGYEETAPMRPPTSGLGLHKKRRKHN</sequence>